<reference evidence="2 3" key="1">
    <citation type="submission" date="2019-04" db="EMBL/GenBank/DDBJ databases">
        <authorList>
            <person name="Feng G."/>
            <person name="Zhang J."/>
            <person name="Zhu H."/>
        </authorList>
    </citation>
    <scope>NUCLEOTIDE SEQUENCE [LARGE SCALE GENOMIC DNA]</scope>
    <source>
        <strain evidence="2 3">9PBR-1</strain>
    </source>
</reference>
<feature type="transmembrane region" description="Helical" evidence="1">
    <location>
        <begin position="12"/>
        <end position="30"/>
    </location>
</feature>
<evidence type="ECO:0000256" key="1">
    <source>
        <dbReference type="SAM" id="Phobius"/>
    </source>
</evidence>
<dbReference type="RefSeq" id="WP_135399181.1">
    <property type="nucleotide sequence ID" value="NZ_SRMB01000008.1"/>
</dbReference>
<accession>A0A4Z0PTC0</accession>
<proteinExistence type="predicted"/>
<feature type="transmembrane region" description="Helical" evidence="1">
    <location>
        <begin position="65"/>
        <end position="85"/>
    </location>
</feature>
<dbReference type="EMBL" id="SRMB01000008">
    <property type="protein sequence ID" value="TGE21010.1"/>
    <property type="molecule type" value="Genomic_DNA"/>
</dbReference>
<comment type="caution">
    <text evidence="2">The sequence shown here is derived from an EMBL/GenBank/DDBJ whole genome shotgun (WGS) entry which is preliminary data.</text>
</comment>
<gene>
    <name evidence="2" type="ORF">E5K02_24930</name>
</gene>
<sequence length="132" mass="14568">MDAHTPRRHELLASNILFFGLAVAVVDSAWRMRASLHQPATLGTLLLGLLLFAGFAYAIRRGVTLVKWLFVLGQGATVLYALANYRTTLLPLLHTPLWTALAYVAFYGSRIVAMFVLLPTLRTHRPAPPTNA</sequence>
<keyword evidence="1" id="KW-0472">Membrane</keyword>
<evidence type="ECO:0000313" key="3">
    <source>
        <dbReference type="Proteomes" id="UP000298471"/>
    </source>
</evidence>
<dbReference type="AlphaFoldDB" id="A0A4Z0PTC0"/>
<feature type="transmembrane region" description="Helical" evidence="1">
    <location>
        <begin position="36"/>
        <end position="58"/>
    </location>
</feature>
<keyword evidence="1" id="KW-0812">Transmembrane</keyword>
<keyword evidence="3" id="KW-1185">Reference proteome</keyword>
<evidence type="ECO:0000313" key="2">
    <source>
        <dbReference type="EMBL" id="TGE21010.1"/>
    </source>
</evidence>
<dbReference type="OrthoDB" id="886008at2"/>
<dbReference type="Proteomes" id="UP000298471">
    <property type="component" value="Unassembled WGS sequence"/>
</dbReference>
<organism evidence="2 3">
    <name type="scientific">Hymenobacter metallicola</name>
    <dbReference type="NCBI Taxonomy" id="2563114"/>
    <lineage>
        <taxon>Bacteria</taxon>
        <taxon>Pseudomonadati</taxon>
        <taxon>Bacteroidota</taxon>
        <taxon>Cytophagia</taxon>
        <taxon>Cytophagales</taxon>
        <taxon>Hymenobacteraceae</taxon>
        <taxon>Hymenobacter</taxon>
    </lineage>
</organism>
<feature type="transmembrane region" description="Helical" evidence="1">
    <location>
        <begin position="97"/>
        <end position="118"/>
    </location>
</feature>
<protein>
    <submittedName>
        <fullName evidence="2">Uncharacterized protein</fullName>
    </submittedName>
</protein>
<keyword evidence="1" id="KW-1133">Transmembrane helix</keyword>
<name>A0A4Z0PTC0_9BACT</name>